<protein>
    <submittedName>
        <fullName evidence="3">DUF3592 domain-containing protein</fullName>
    </submittedName>
</protein>
<evidence type="ECO:0000259" key="2">
    <source>
        <dbReference type="Pfam" id="PF12158"/>
    </source>
</evidence>
<reference evidence="3 4" key="1">
    <citation type="submission" date="2020-07" db="EMBL/GenBank/DDBJ databases">
        <title>Roseicoccus Jingziensis gen. nov., sp. nov., isolated from coastal seawater.</title>
        <authorList>
            <person name="Feng X."/>
        </authorList>
    </citation>
    <scope>NUCLEOTIDE SEQUENCE [LARGE SCALE GENOMIC DNA]</scope>
    <source>
        <strain evidence="3 4">N1E253</strain>
    </source>
</reference>
<feature type="transmembrane region" description="Helical" evidence="1">
    <location>
        <begin position="15"/>
        <end position="37"/>
    </location>
</feature>
<dbReference type="EMBL" id="JACBAZ010000001">
    <property type="protein sequence ID" value="NWK54696.1"/>
    <property type="molecule type" value="Genomic_DNA"/>
</dbReference>
<keyword evidence="1" id="KW-0472">Membrane</keyword>
<sequence>MADSNKEEKGTRSGVWFLCLIGVSLMLVGAVFGWLMFRSYQQAKQTREWPQVEAMVLRVETEERQISGSPREYRLNLMYGYEFAGRDMTTNRFSPRGSKWTKDESQVNHLKEAYPMGSTHTVWVDPLRPEAGILQHDTKAAGYTLWFPALFVLGGGGMIWGALRKRQTREE</sequence>
<dbReference type="Proteomes" id="UP000557872">
    <property type="component" value="Unassembled WGS sequence"/>
</dbReference>
<organism evidence="3 4">
    <name type="scientific">Oceaniferula marina</name>
    <dbReference type="NCBI Taxonomy" id="2748318"/>
    <lineage>
        <taxon>Bacteria</taxon>
        <taxon>Pseudomonadati</taxon>
        <taxon>Verrucomicrobiota</taxon>
        <taxon>Verrucomicrobiia</taxon>
        <taxon>Verrucomicrobiales</taxon>
        <taxon>Verrucomicrobiaceae</taxon>
        <taxon>Oceaniferula</taxon>
    </lineage>
</organism>
<proteinExistence type="predicted"/>
<evidence type="ECO:0000256" key="1">
    <source>
        <dbReference type="SAM" id="Phobius"/>
    </source>
</evidence>
<dbReference type="Pfam" id="PF12158">
    <property type="entry name" value="DUF3592"/>
    <property type="match status" value="1"/>
</dbReference>
<keyword evidence="1" id="KW-0812">Transmembrane</keyword>
<keyword evidence="1" id="KW-1133">Transmembrane helix</keyword>
<dbReference type="InterPro" id="IPR021994">
    <property type="entry name" value="DUF3592"/>
</dbReference>
<feature type="domain" description="DUF3592" evidence="2">
    <location>
        <begin position="53"/>
        <end position="136"/>
    </location>
</feature>
<accession>A0A851GBA0</accession>
<feature type="transmembrane region" description="Helical" evidence="1">
    <location>
        <begin position="143"/>
        <end position="163"/>
    </location>
</feature>
<gene>
    <name evidence="3" type="ORF">HW115_03675</name>
</gene>
<evidence type="ECO:0000313" key="4">
    <source>
        <dbReference type="Proteomes" id="UP000557872"/>
    </source>
</evidence>
<evidence type="ECO:0000313" key="3">
    <source>
        <dbReference type="EMBL" id="NWK54696.1"/>
    </source>
</evidence>
<dbReference type="RefSeq" id="WP_178931207.1">
    <property type="nucleotide sequence ID" value="NZ_JACBAZ010000001.1"/>
</dbReference>
<dbReference type="AlphaFoldDB" id="A0A851GBA0"/>
<name>A0A851GBA0_9BACT</name>
<comment type="caution">
    <text evidence="3">The sequence shown here is derived from an EMBL/GenBank/DDBJ whole genome shotgun (WGS) entry which is preliminary data.</text>
</comment>
<keyword evidence="4" id="KW-1185">Reference proteome</keyword>